<name>D5H6N3_SALRM</name>
<dbReference type="InterPro" id="IPR018739">
    <property type="entry name" value="DUF2281"/>
</dbReference>
<organism evidence="3 4">
    <name type="scientific">Salinibacter ruber (strain M8)</name>
    <dbReference type="NCBI Taxonomy" id="761659"/>
    <lineage>
        <taxon>Bacteria</taxon>
        <taxon>Pseudomonadati</taxon>
        <taxon>Rhodothermota</taxon>
        <taxon>Rhodothermia</taxon>
        <taxon>Rhodothermales</taxon>
        <taxon>Salinibacteraceae</taxon>
        <taxon>Salinibacter</taxon>
    </lineage>
</organism>
<feature type="domain" description="DUF2281" evidence="2">
    <location>
        <begin position="63"/>
        <end position="97"/>
    </location>
</feature>
<protein>
    <recommendedName>
        <fullName evidence="2">DUF2281 domain-containing protein</fullName>
    </recommendedName>
</protein>
<proteinExistence type="predicted"/>
<dbReference type="AlphaFoldDB" id="D5H6N3"/>
<evidence type="ECO:0000313" key="3">
    <source>
        <dbReference type="EMBL" id="CBH23688.1"/>
    </source>
</evidence>
<feature type="compositionally biased region" description="Acidic residues" evidence="1">
    <location>
        <begin position="115"/>
        <end position="126"/>
    </location>
</feature>
<dbReference type="Pfam" id="PF10047">
    <property type="entry name" value="DUF2281"/>
    <property type="match status" value="1"/>
</dbReference>
<dbReference type="KEGG" id="srm:SRM_00767"/>
<feature type="region of interest" description="Disordered" evidence="1">
    <location>
        <begin position="107"/>
        <end position="133"/>
    </location>
</feature>
<sequence>MMVMAGRTCIQDACVPVLLLLNPVSCSPRGVIWTEVFAPAYAPVETQTFPHPLPRIMNVAEKIDNQVRRLPEQTQAEVLDFVEYLLTKTEQKPVRDEEQEWTRMSLASAMRGLEEESEPEYTEADLEERFSSS</sequence>
<dbReference type="Proteomes" id="UP000000933">
    <property type="component" value="Chromosome"/>
</dbReference>
<dbReference type="HOGENOM" id="CLU_1905272_0_0_10"/>
<accession>D5H6N3</accession>
<reference evidence="3 4" key="1">
    <citation type="journal article" date="2010" name="ISME J.">
        <title>Fine-scale evolution: genomic, phenotypic and ecological differentiation in two coexisting Salinibacter ruber strains.</title>
        <authorList>
            <person name="Pena A."/>
            <person name="Teeling H."/>
            <person name="Huerta-Cepas J."/>
            <person name="Santos F."/>
            <person name="Yarza P."/>
            <person name="Brito-Echeverria J."/>
            <person name="Lucio M."/>
            <person name="Schmitt-Kopplin P."/>
            <person name="Meseguer I."/>
            <person name="Schenowitz C."/>
            <person name="Dossat C."/>
            <person name="Barbe V."/>
            <person name="Dopazo J."/>
            <person name="Rossello-Mora R."/>
            <person name="Schuler M."/>
            <person name="Glockner F.O."/>
            <person name="Amann R."/>
            <person name="Gabaldon T."/>
            <person name="Anton J."/>
        </authorList>
    </citation>
    <scope>NUCLEOTIDE SEQUENCE [LARGE SCALE GENOMIC DNA]</scope>
    <source>
        <strain evidence="3 4">M8</strain>
    </source>
</reference>
<evidence type="ECO:0000256" key="1">
    <source>
        <dbReference type="SAM" id="MobiDB-lite"/>
    </source>
</evidence>
<gene>
    <name evidence="3" type="ordered locus">SRM_00767</name>
</gene>
<evidence type="ECO:0000313" key="4">
    <source>
        <dbReference type="Proteomes" id="UP000000933"/>
    </source>
</evidence>
<evidence type="ECO:0000259" key="2">
    <source>
        <dbReference type="Pfam" id="PF10047"/>
    </source>
</evidence>
<dbReference type="EMBL" id="FP565814">
    <property type="protein sequence ID" value="CBH23688.1"/>
    <property type="molecule type" value="Genomic_DNA"/>
</dbReference>
<reference evidence="4" key="2">
    <citation type="submission" date="2010-04" db="EMBL/GenBank/DDBJ databases">
        <title>Genome sequence of Salinibacter ruber M8.</title>
        <authorList>
            <consortium name="Genoscope"/>
        </authorList>
    </citation>
    <scope>NUCLEOTIDE SEQUENCE [LARGE SCALE GENOMIC DNA]</scope>
    <source>
        <strain evidence="4">M8</strain>
    </source>
</reference>